<dbReference type="Gene3D" id="3.30.710.10">
    <property type="entry name" value="Potassium Channel Kv1.1, Chain A"/>
    <property type="match status" value="1"/>
</dbReference>
<dbReference type="AlphaFoldDB" id="A0A067TVU5"/>
<reference evidence="2" key="1">
    <citation type="journal article" date="2014" name="Proc. Natl. Acad. Sci. U.S.A.">
        <title>Extensive sampling of basidiomycete genomes demonstrates inadequacy of the white-rot/brown-rot paradigm for wood decay fungi.</title>
        <authorList>
            <person name="Riley R."/>
            <person name="Salamov A.A."/>
            <person name="Brown D.W."/>
            <person name="Nagy L.G."/>
            <person name="Floudas D."/>
            <person name="Held B.W."/>
            <person name="Levasseur A."/>
            <person name="Lombard V."/>
            <person name="Morin E."/>
            <person name="Otillar R."/>
            <person name="Lindquist E.A."/>
            <person name="Sun H."/>
            <person name="LaButti K.M."/>
            <person name="Schmutz J."/>
            <person name="Jabbour D."/>
            <person name="Luo H."/>
            <person name="Baker S.E."/>
            <person name="Pisabarro A.G."/>
            <person name="Walton J.D."/>
            <person name="Blanchette R.A."/>
            <person name="Henrissat B."/>
            <person name="Martin F."/>
            <person name="Cullen D."/>
            <person name="Hibbett D.S."/>
            <person name="Grigoriev I.V."/>
        </authorList>
    </citation>
    <scope>NUCLEOTIDE SEQUENCE [LARGE SCALE GENOMIC DNA]</scope>
    <source>
        <strain evidence="2">CBS 339.88</strain>
    </source>
</reference>
<evidence type="ECO:0000313" key="2">
    <source>
        <dbReference type="Proteomes" id="UP000027222"/>
    </source>
</evidence>
<name>A0A067TVU5_GALM3</name>
<organism evidence="1 2">
    <name type="scientific">Galerina marginata (strain CBS 339.88)</name>
    <dbReference type="NCBI Taxonomy" id="685588"/>
    <lineage>
        <taxon>Eukaryota</taxon>
        <taxon>Fungi</taxon>
        <taxon>Dikarya</taxon>
        <taxon>Basidiomycota</taxon>
        <taxon>Agaricomycotina</taxon>
        <taxon>Agaricomycetes</taxon>
        <taxon>Agaricomycetidae</taxon>
        <taxon>Agaricales</taxon>
        <taxon>Agaricineae</taxon>
        <taxon>Strophariaceae</taxon>
        <taxon>Galerina</taxon>
    </lineage>
</organism>
<gene>
    <name evidence="1" type="ORF">GALMADRAFT_58249</name>
</gene>
<dbReference type="HOGENOM" id="CLU_698389_0_0_1"/>
<dbReference type="SUPFAM" id="SSF54695">
    <property type="entry name" value="POZ domain"/>
    <property type="match status" value="1"/>
</dbReference>
<keyword evidence="2" id="KW-1185">Reference proteome</keyword>
<dbReference type="InterPro" id="IPR011333">
    <property type="entry name" value="SKP1/BTB/POZ_sf"/>
</dbReference>
<dbReference type="CDD" id="cd18186">
    <property type="entry name" value="BTB_POZ_ZBTB_KLHL-like"/>
    <property type="match status" value="1"/>
</dbReference>
<dbReference type="EMBL" id="KL142369">
    <property type="protein sequence ID" value="KDR83123.1"/>
    <property type="molecule type" value="Genomic_DNA"/>
</dbReference>
<dbReference type="Proteomes" id="UP000027222">
    <property type="component" value="Unassembled WGS sequence"/>
</dbReference>
<feature type="non-terminal residue" evidence="1">
    <location>
        <position position="1"/>
    </location>
</feature>
<sequence>IPERRRDLRYYQEDGDCVILVEDTLFKISRFLLVRGSTVFRDMFGIPLNASNASQSLSDDDPLVLQDKADDFRALCWALNASPNTILEQRNLSSVNIRQLISVLYMANKYQFLEYEEWICDVVTTFCSHQDASGAFRYRQRCSILEYKRLLTIATIRENSKLKSHVCAAWLERLKMNATLSSKEALDFSESVNLRHFQGQVYYNQMLRMRPELLDNSTAASFPETDLSPAQSIRLYRGFCSLSLYWTGLRRNPVNVCNEFCGIIWRGMWGTRDESLPVLDPLGDLDIMIQSTPRREYSTPRNRCSCITQAQDIHNRLEISLADHFLGRLGPDDRFM</sequence>
<protein>
    <recommendedName>
        <fullName evidence="3">BTB domain-containing protein</fullName>
    </recommendedName>
</protein>
<evidence type="ECO:0008006" key="3">
    <source>
        <dbReference type="Google" id="ProtNLM"/>
    </source>
</evidence>
<accession>A0A067TVU5</accession>
<proteinExistence type="predicted"/>
<evidence type="ECO:0000313" key="1">
    <source>
        <dbReference type="EMBL" id="KDR83123.1"/>
    </source>
</evidence>
<dbReference type="OrthoDB" id="2886395at2759"/>